<name>A0ABT1I6C0_9PSEU</name>
<evidence type="ECO:0008006" key="4">
    <source>
        <dbReference type="Google" id="ProtNLM"/>
    </source>
</evidence>
<reference evidence="2 3" key="1">
    <citation type="submission" date="2022-06" db="EMBL/GenBank/DDBJ databases">
        <title>Genomic Encyclopedia of Archaeal and Bacterial Type Strains, Phase II (KMG-II): from individual species to whole genera.</title>
        <authorList>
            <person name="Goeker M."/>
        </authorList>
    </citation>
    <scope>NUCLEOTIDE SEQUENCE [LARGE SCALE GENOMIC DNA]</scope>
    <source>
        <strain evidence="2 3">DSM 44255</strain>
    </source>
</reference>
<evidence type="ECO:0000313" key="2">
    <source>
        <dbReference type="EMBL" id="MCP2268184.1"/>
    </source>
</evidence>
<feature type="region of interest" description="Disordered" evidence="1">
    <location>
        <begin position="152"/>
        <end position="207"/>
    </location>
</feature>
<feature type="region of interest" description="Disordered" evidence="1">
    <location>
        <begin position="243"/>
        <end position="284"/>
    </location>
</feature>
<dbReference type="EMBL" id="JAMTCO010000002">
    <property type="protein sequence ID" value="MCP2268184.1"/>
    <property type="molecule type" value="Genomic_DNA"/>
</dbReference>
<accession>A0ABT1I6C0</accession>
<evidence type="ECO:0000313" key="3">
    <source>
        <dbReference type="Proteomes" id="UP001205185"/>
    </source>
</evidence>
<organism evidence="2 3">
    <name type="scientific">Actinokineospora diospyrosa</name>
    <dbReference type="NCBI Taxonomy" id="103728"/>
    <lineage>
        <taxon>Bacteria</taxon>
        <taxon>Bacillati</taxon>
        <taxon>Actinomycetota</taxon>
        <taxon>Actinomycetes</taxon>
        <taxon>Pseudonocardiales</taxon>
        <taxon>Pseudonocardiaceae</taxon>
        <taxon>Actinokineospora</taxon>
    </lineage>
</organism>
<evidence type="ECO:0000256" key="1">
    <source>
        <dbReference type="SAM" id="MobiDB-lite"/>
    </source>
</evidence>
<feature type="region of interest" description="Disordered" evidence="1">
    <location>
        <begin position="69"/>
        <end position="99"/>
    </location>
</feature>
<dbReference type="RefSeq" id="WP_253885119.1">
    <property type="nucleotide sequence ID" value="NZ_BAAAVB010000006.1"/>
</dbReference>
<protein>
    <recommendedName>
        <fullName evidence="4">DUF1707 domain-containing protein</fullName>
    </recommendedName>
</protein>
<proteinExistence type="predicted"/>
<dbReference type="Proteomes" id="UP001205185">
    <property type="component" value="Unassembled WGS sequence"/>
</dbReference>
<sequence length="307" mass="33493">MCRAGGPRCSGSHSNGRATQTTRKAVSRARAALKAATAAGDVEAIDNARARLVTAQSAHQQVKDIAVDHQHEEPASQDEEAAGSGGDVTDPPDRDRDDDRNRERAAFYAHPQVRQWLRDPLIRSGAMTLEDRAREWNAHPLVQVGLVRPIAIPGQGGDVTDQPHTRPDPTPQPEKPRPRPHETPGGQSYTRTSTYRVGGDRDRPGDTVHVTNIVTGNVQVGSQHDVVYGDVTIVNGEFIDDATQQHRPSPAPGTPDKSQRPAPPHRTRRSGDTAEVHNTIGDGERVEQQIGIVMGRTRRYRNGRPVD</sequence>
<comment type="caution">
    <text evidence="2">The sequence shown here is derived from an EMBL/GenBank/DDBJ whole genome shotgun (WGS) entry which is preliminary data.</text>
</comment>
<feature type="region of interest" description="Disordered" evidence="1">
    <location>
        <begin position="1"/>
        <end position="27"/>
    </location>
</feature>
<gene>
    <name evidence="2" type="ORF">LV75_000670</name>
</gene>
<feature type="compositionally biased region" description="Polar residues" evidence="1">
    <location>
        <begin position="11"/>
        <end position="22"/>
    </location>
</feature>
<keyword evidence="3" id="KW-1185">Reference proteome</keyword>
<feature type="compositionally biased region" description="Polar residues" evidence="1">
    <location>
        <begin position="185"/>
        <end position="195"/>
    </location>
</feature>